<evidence type="ECO:0000313" key="7">
    <source>
        <dbReference type="Proteomes" id="UP001497453"/>
    </source>
</evidence>
<dbReference type="CDD" id="cd08368">
    <property type="entry name" value="LIM"/>
    <property type="match status" value="1"/>
</dbReference>
<feature type="region of interest" description="Disordered" evidence="4">
    <location>
        <begin position="28"/>
        <end position="305"/>
    </location>
</feature>
<proteinExistence type="predicted"/>
<sequence length="934" mass="99119">MAQLLAPKAPDPGRISQILPTVKCSSCNQPVPISELGDHVCAPPSPSSKPPMSPRSASFLSQKYQNMVSRSQTPPVPSPLSQGPPRQPSPLSAQAAKPPTQGSPLRPRAPSTASLNVPARPQRSPSPSSRDGPRNGGKVAFPTHSGPESPTVTSPLSMRQTSRSLRSGSSISSRSSTSSHVTSPLSSRPLEQQLPMPANMPRTNTPGLRARAPSNASVRSTAPSIRQPTQSSPTPYVPPPRFGGSQIGALSPTSPRPRAATNAGAPPDFQTGPEIIYSTSNRLADVPDFAPRPPTSPGPSMPSTGGFDLGQVIPNGHPISPAQMPYSPPAPDIDTKIGGEAGMAGVGRRGFAAAARAAMFANNMANAMDVGRDDQSAVFLNINAVQGMDGRRANAPNFLDIASARNYANTPPLSPNSGSSHSPHSPLSAALPSPDNEGRNSTTPTLPTIASRTPSPSGPGRPFMQGDRMIPPAPEPPKSPLPATPTTPVRLPFFEKFKNKHPPVDVTPEPAKEASSPLSPGGSESSFGGLAYADSSDDEDEKLPASAPPVLNKDLPVSPIAIPPVPKSASGPNKVRFPSMSSKTSSIHQPDFSYPSSSTVSPRLPQRSLSASTATSTYSVRSAAKSTGALDRAMETLFEEDATSTSASSPAMFPLTIGEGHRDSKPPKLPTRSHTSPILSAGRPDSKHGMGKRRAPKVRTCVKCDKHVDDGRWIQMDGGSVLCDKCWKNMYLPKCRRCNKTIEKAAVSSSDGQLKGKYHRECFSCFTCQVWLSIRPYLPFMLNCSFQKPFPDKSFYVFDGKPFCAYHYHEANDSLCAATACGQPIEGPCAVSHSGDKYHPEHFTCEWSRCNERLAEYWEVEGRMLCDKHAQIAMREGEFEDKDPLDGLGPFEGKAGDDRRDSVVAKATKRVTRFIDLAALNGGGGGGGDDSGLR</sequence>
<dbReference type="PANTHER" id="PTHR24216">
    <property type="entry name" value="PAXILLIN-RELATED"/>
    <property type="match status" value="1"/>
</dbReference>
<name>A0ABP1DDM7_9APHY</name>
<feature type="compositionally biased region" description="Pro residues" evidence="4">
    <location>
        <begin position="290"/>
        <end position="300"/>
    </location>
</feature>
<dbReference type="Proteomes" id="UP001497453">
    <property type="component" value="Chromosome 3"/>
</dbReference>
<dbReference type="InterPro" id="IPR001781">
    <property type="entry name" value="Znf_LIM"/>
</dbReference>
<evidence type="ECO:0000256" key="4">
    <source>
        <dbReference type="SAM" id="MobiDB-lite"/>
    </source>
</evidence>
<feature type="compositionally biased region" description="Pro residues" evidence="4">
    <location>
        <begin position="471"/>
        <end position="485"/>
    </location>
</feature>
<dbReference type="Pfam" id="PF00412">
    <property type="entry name" value="LIM"/>
    <property type="match status" value="2"/>
</dbReference>
<evidence type="ECO:0000256" key="1">
    <source>
        <dbReference type="ARBA" id="ARBA00022723"/>
    </source>
</evidence>
<organism evidence="6 7">
    <name type="scientific">Somion occarium</name>
    <dbReference type="NCBI Taxonomy" id="3059160"/>
    <lineage>
        <taxon>Eukaryota</taxon>
        <taxon>Fungi</taxon>
        <taxon>Dikarya</taxon>
        <taxon>Basidiomycota</taxon>
        <taxon>Agaricomycotina</taxon>
        <taxon>Agaricomycetes</taxon>
        <taxon>Polyporales</taxon>
        <taxon>Cerrenaceae</taxon>
        <taxon>Somion</taxon>
    </lineage>
</organism>
<keyword evidence="7" id="KW-1185">Reference proteome</keyword>
<dbReference type="PROSITE" id="PS50023">
    <property type="entry name" value="LIM_DOMAIN_2"/>
    <property type="match status" value="1"/>
</dbReference>
<keyword evidence="2 3" id="KW-0862">Zinc</keyword>
<accession>A0ABP1DDM7</accession>
<feature type="compositionally biased region" description="Polar residues" evidence="4">
    <location>
        <begin position="59"/>
        <end position="73"/>
    </location>
</feature>
<feature type="domain" description="LIM zinc-binding" evidence="5">
    <location>
        <begin position="733"/>
        <end position="814"/>
    </location>
</feature>
<feature type="compositionally biased region" description="Polar residues" evidence="4">
    <location>
        <begin position="146"/>
        <end position="158"/>
    </location>
</feature>
<keyword evidence="3" id="KW-0440">LIM domain</keyword>
<evidence type="ECO:0000256" key="3">
    <source>
        <dbReference type="PROSITE-ProRule" id="PRU00125"/>
    </source>
</evidence>
<dbReference type="SMART" id="SM00132">
    <property type="entry name" value="LIM"/>
    <property type="match status" value="2"/>
</dbReference>
<feature type="compositionally biased region" description="Low complexity" evidence="4">
    <location>
        <begin position="159"/>
        <end position="188"/>
    </location>
</feature>
<feature type="compositionally biased region" description="Polar residues" evidence="4">
    <location>
        <begin position="214"/>
        <end position="234"/>
    </location>
</feature>
<feature type="compositionally biased region" description="Low complexity" evidence="4">
    <location>
        <begin position="120"/>
        <end position="130"/>
    </location>
</feature>
<evidence type="ECO:0000259" key="5">
    <source>
        <dbReference type="PROSITE" id="PS50023"/>
    </source>
</evidence>
<feature type="compositionally biased region" description="Polar residues" evidence="4">
    <location>
        <begin position="439"/>
        <end position="450"/>
    </location>
</feature>
<dbReference type="Gene3D" id="2.10.110.10">
    <property type="entry name" value="Cysteine Rich Protein"/>
    <property type="match status" value="2"/>
</dbReference>
<dbReference type="CDD" id="cd09397">
    <property type="entry name" value="LIM1_UF1"/>
    <property type="match status" value="1"/>
</dbReference>
<dbReference type="PROSITE" id="PS00478">
    <property type="entry name" value="LIM_DOMAIN_1"/>
    <property type="match status" value="1"/>
</dbReference>
<feature type="region of interest" description="Disordered" evidence="4">
    <location>
        <begin position="409"/>
        <end position="626"/>
    </location>
</feature>
<evidence type="ECO:0000313" key="6">
    <source>
        <dbReference type="EMBL" id="CAL1705133.1"/>
    </source>
</evidence>
<feature type="compositionally biased region" description="Low complexity" evidence="4">
    <location>
        <begin position="608"/>
        <end position="624"/>
    </location>
</feature>
<evidence type="ECO:0000256" key="2">
    <source>
        <dbReference type="ARBA" id="ARBA00022833"/>
    </source>
</evidence>
<feature type="compositionally biased region" description="Pro residues" evidence="4">
    <location>
        <begin position="43"/>
        <end position="53"/>
    </location>
</feature>
<feature type="region of interest" description="Disordered" evidence="4">
    <location>
        <begin position="883"/>
        <end position="902"/>
    </location>
</feature>
<keyword evidence="1 3" id="KW-0479">Metal-binding</keyword>
<feature type="compositionally biased region" description="Low complexity" evidence="4">
    <location>
        <begin position="451"/>
        <end position="462"/>
    </location>
</feature>
<dbReference type="SUPFAM" id="SSF57716">
    <property type="entry name" value="Glucocorticoid receptor-like (DNA-binding domain)"/>
    <property type="match status" value="2"/>
</dbReference>
<reference evidence="7" key="1">
    <citation type="submission" date="2024-04" db="EMBL/GenBank/DDBJ databases">
        <authorList>
            <person name="Shaw F."/>
            <person name="Minotto A."/>
        </authorList>
    </citation>
    <scope>NUCLEOTIDE SEQUENCE [LARGE SCALE GENOMIC DNA]</scope>
</reference>
<feature type="compositionally biased region" description="Low complexity" evidence="4">
    <location>
        <begin position="415"/>
        <end position="434"/>
    </location>
</feature>
<dbReference type="EMBL" id="OZ037946">
    <property type="protein sequence ID" value="CAL1705133.1"/>
    <property type="molecule type" value="Genomic_DNA"/>
</dbReference>
<feature type="compositionally biased region" description="Low complexity" evidence="4">
    <location>
        <begin position="515"/>
        <end position="530"/>
    </location>
</feature>
<dbReference type="PANTHER" id="PTHR24216:SF65">
    <property type="entry name" value="PAXILLIN-LIKE PROTEIN 1"/>
    <property type="match status" value="1"/>
</dbReference>
<feature type="region of interest" description="Disordered" evidence="4">
    <location>
        <begin position="659"/>
        <end position="692"/>
    </location>
</feature>
<feature type="compositionally biased region" description="Polar residues" evidence="4">
    <location>
        <begin position="579"/>
        <end position="601"/>
    </location>
</feature>
<gene>
    <name evidence="6" type="ORF">GFSPODELE1_LOCUS5290</name>
</gene>
<protein>
    <recommendedName>
        <fullName evidence="5">LIM zinc-binding domain-containing protein</fullName>
    </recommendedName>
</protein>